<name>A0A8H3V4D7_VENIN</name>
<proteinExistence type="predicted"/>
<keyword evidence="1" id="KW-0472">Membrane</keyword>
<dbReference type="AlphaFoldDB" id="A0A8H3V4D7"/>
<comment type="caution">
    <text evidence="2">The sequence shown here is derived from an EMBL/GenBank/DDBJ whole genome shotgun (WGS) entry which is preliminary data.</text>
</comment>
<evidence type="ECO:0000313" key="2">
    <source>
        <dbReference type="EMBL" id="KAE9980953.1"/>
    </source>
</evidence>
<keyword evidence="3" id="KW-1185">Reference proteome</keyword>
<organism evidence="2 3">
    <name type="scientific">Venturia inaequalis</name>
    <name type="common">Apple scab fungus</name>
    <dbReference type="NCBI Taxonomy" id="5025"/>
    <lineage>
        <taxon>Eukaryota</taxon>
        <taxon>Fungi</taxon>
        <taxon>Dikarya</taxon>
        <taxon>Ascomycota</taxon>
        <taxon>Pezizomycotina</taxon>
        <taxon>Dothideomycetes</taxon>
        <taxon>Pleosporomycetidae</taxon>
        <taxon>Venturiales</taxon>
        <taxon>Venturiaceae</taxon>
        <taxon>Venturia</taxon>
    </lineage>
</organism>
<evidence type="ECO:0000313" key="3">
    <source>
        <dbReference type="Proteomes" id="UP000490939"/>
    </source>
</evidence>
<evidence type="ECO:0000256" key="1">
    <source>
        <dbReference type="SAM" id="Phobius"/>
    </source>
</evidence>
<accession>A0A8H3V4D7</accession>
<keyword evidence="1" id="KW-0812">Transmembrane</keyword>
<dbReference type="Proteomes" id="UP000490939">
    <property type="component" value="Unassembled WGS sequence"/>
</dbReference>
<dbReference type="EMBL" id="WNWR01000375">
    <property type="protein sequence ID" value="KAE9980953.1"/>
    <property type="molecule type" value="Genomic_DNA"/>
</dbReference>
<feature type="transmembrane region" description="Helical" evidence="1">
    <location>
        <begin position="20"/>
        <end position="41"/>
    </location>
</feature>
<keyword evidence="1" id="KW-1133">Transmembrane helix</keyword>
<protein>
    <submittedName>
        <fullName evidence="2">Uncharacterized protein</fullName>
    </submittedName>
</protein>
<sequence length="91" mass="9665">MENTSSAAPGGLSSGAKTGIGIGATLGVIGILALIGALFLLKRRQKDIQYDRMRIYPQQADSSYVHEMSGQQALVEMLQEPAELSSVTAKK</sequence>
<reference evidence="2 3" key="1">
    <citation type="submission" date="2019-07" db="EMBL/GenBank/DDBJ databases">
        <title>Venturia inaequalis Genome Resource.</title>
        <authorList>
            <person name="Lichtner F.J."/>
        </authorList>
    </citation>
    <scope>NUCLEOTIDE SEQUENCE [LARGE SCALE GENOMIC DNA]</scope>
    <source>
        <strain evidence="2 3">DMI_063113</strain>
    </source>
</reference>
<gene>
    <name evidence="2" type="ORF">EG327_006405</name>
</gene>